<evidence type="ECO:0000313" key="3">
    <source>
        <dbReference type="Proteomes" id="UP000034081"/>
    </source>
</evidence>
<sequence length="127" mass="14792">MIRKLESVLLFSENAKNLAKFYREKVGLKPTGEFEMGEKKEEVYIYEWKGGSALSILDHSKVKGKNKFPQRFIINLEVDKIDSEIKKLKDAKVKLVQDKYHIEGYGWVATFEDLDGNYFQLVQVRVS</sequence>
<comment type="caution">
    <text evidence="2">The sequence shown here is derived from an EMBL/GenBank/DDBJ whole genome shotgun (WGS) entry which is preliminary data.</text>
</comment>
<organism evidence="2 3">
    <name type="scientific">Candidatus Woesebacteria bacterium GW2011_GWB1_38_8</name>
    <dbReference type="NCBI Taxonomy" id="1618570"/>
    <lineage>
        <taxon>Bacteria</taxon>
        <taxon>Candidatus Woeseibacteriota</taxon>
    </lineage>
</organism>
<evidence type="ECO:0000313" key="2">
    <source>
        <dbReference type="EMBL" id="KKQ85650.1"/>
    </source>
</evidence>
<dbReference type="SUPFAM" id="SSF54593">
    <property type="entry name" value="Glyoxalase/Bleomycin resistance protein/Dihydroxybiphenyl dioxygenase"/>
    <property type="match status" value="1"/>
</dbReference>
<dbReference type="InterPro" id="IPR037523">
    <property type="entry name" value="VOC_core"/>
</dbReference>
<dbReference type="EMBL" id="LBVL01000005">
    <property type="protein sequence ID" value="KKQ85650.1"/>
    <property type="molecule type" value="Genomic_DNA"/>
</dbReference>
<proteinExistence type="predicted"/>
<dbReference type="Proteomes" id="UP000034081">
    <property type="component" value="Unassembled WGS sequence"/>
</dbReference>
<dbReference type="InterPro" id="IPR029068">
    <property type="entry name" value="Glyas_Bleomycin-R_OHBP_Dase"/>
</dbReference>
<name>A0A0G0LCP5_9BACT</name>
<protein>
    <recommendedName>
        <fullName evidence="1">VOC domain-containing protein</fullName>
    </recommendedName>
</protein>
<accession>A0A0G0LCP5</accession>
<dbReference type="PROSITE" id="PS51819">
    <property type="entry name" value="VOC"/>
    <property type="match status" value="1"/>
</dbReference>
<evidence type="ECO:0000259" key="1">
    <source>
        <dbReference type="PROSITE" id="PS51819"/>
    </source>
</evidence>
<feature type="domain" description="VOC" evidence="1">
    <location>
        <begin position="4"/>
        <end position="124"/>
    </location>
</feature>
<gene>
    <name evidence="2" type="ORF">UT08_C0005G0101</name>
</gene>
<dbReference type="InterPro" id="IPR004360">
    <property type="entry name" value="Glyas_Fos-R_dOase_dom"/>
</dbReference>
<dbReference type="Gene3D" id="3.10.180.10">
    <property type="entry name" value="2,3-Dihydroxybiphenyl 1,2-Dioxygenase, domain 1"/>
    <property type="match status" value="1"/>
</dbReference>
<dbReference type="STRING" id="1618570.UT08_C0005G0101"/>
<reference evidence="2 3" key="1">
    <citation type="journal article" date="2015" name="Nature">
        <title>rRNA introns, odd ribosomes, and small enigmatic genomes across a large radiation of phyla.</title>
        <authorList>
            <person name="Brown C.T."/>
            <person name="Hug L.A."/>
            <person name="Thomas B.C."/>
            <person name="Sharon I."/>
            <person name="Castelle C.J."/>
            <person name="Singh A."/>
            <person name="Wilkins M.J."/>
            <person name="Williams K.H."/>
            <person name="Banfield J.F."/>
        </authorList>
    </citation>
    <scope>NUCLEOTIDE SEQUENCE [LARGE SCALE GENOMIC DNA]</scope>
</reference>
<dbReference type="AlphaFoldDB" id="A0A0G0LCP5"/>
<dbReference type="Pfam" id="PF00903">
    <property type="entry name" value="Glyoxalase"/>
    <property type="match status" value="1"/>
</dbReference>